<evidence type="ECO:0008006" key="4">
    <source>
        <dbReference type="Google" id="ProtNLM"/>
    </source>
</evidence>
<feature type="region of interest" description="Disordered" evidence="1">
    <location>
        <begin position="112"/>
        <end position="137"/>
    </location>
</feature>
<dbReference type="AlphaFoldDB" id="A0A6B0SKV3"/>
<protein>
    <recommendedName>
        <fullName evidence="4">Lipoprotein</fullName>
    </recommendedName>
</protein>
<evidence type="ECO:0000313" key="3">
    <source>
        <dbReference type="Proteomes" id="UP000471521"/>
    </source>
</evidence>
<name>A0A6B0SKV3_9EURY</name>
<comment type="caution">
    <text evidence="2">The sequence shown here is derived from an EMBL/GenBank/DDBJ whole genome shotgun (WGS) entry which is preliminary data.</text>
</comment>
<feature type="region of interest" description="Disordered" evidence="1">
    <location>
        <begin position="51"/>
        <end position="74"/>
    </location>
</feature>
<evidence type="ECO:0000313" key="2">
    <source>
        <dbReference type="EMBL" id="MXR19510.1"/>
    </source>
</evidence>
<accession>A0A6B0SKV3</accession>
<dbReference type="GO" id="GO:0043448">
    <property type="term" value="P:alkane catabolic process"/>
    <property type="evidence" value="ECO:0007669"/>
    <property type="project" value="TreeGrafter"/>
</dbReference>
<dbReference type="PANTHER" id="PTHR39335:SF1">
    <property type="entry name" value="BLL4220 PROTEIN"/>
    <property type="match status" value="1"/>
</dbReference>
<dbReference type="Proteomes" id="UP000471521">
    <property type="component" value="Unassembled WGS sequence"/>
</dbReference>
<keyword evidence="3" id="KW-1185">Reference proteome</keyword>
<dbReference type="InterPro" id="IPR005297">
    <property type="entry name" value="Lipoprotein_repeat"/>
</dbReference>
<dbReference type="EMBL" id="WUUU01000007">
    <property type="protein sequence ID" value="MXR19510.1"/>
    <property type="molecule type" value="Genomic_DNA"/>
</dbReference>
<organism evidence="2 3">
    <name type="scientific">Halobacterium bonnevillei</name>
    <dbReference type="NCBI Taxonomy" id="2692200"/>
    <lineage>
        <taxon>Archaea</taxon>
        <taxon>Methanobacteriati</taxon>
        <taxon>Methanobacteriota</taxon>
        <taxon>Stenosarchaea group</taxon>
        <taxon>Halobacteria</taxon>
        <taxon>Halobacteriales</taxon>
        <taxon>Halobacteriaceae</taxon>
        <taxon>Halobacterium</taxon>
    </lineage>
</organism>
<dbReference type="PANTHER" id="PTHR39335">
    <property type="entry name" value="BLL4220 PROTEIN"/>
    <property type="match status" value="1"/>
</dbReference>
<sequence>MADGPTVAVGSTDEHGDVLVDSEGMSLYLFTQDEEGTSTCYGDCEDAWPPLTVEGDPSAGSDVTASLGTAERDDGSMQVTAEGWPLYYYAADSEPGDTEGQGVGDVWFLLTPDGTQVEGGEGSATTTTDDGSGGGGY</sequence>
<gene>
    <name evidence="2" type="ORF">GRX66_02405</name>
</gene>
<dbReference type="Pfam" id="PF03640">
    <property type="entry name" value="Lipoprotein_15"/>
    <property type="match status" value="2"/>
</dbReference>
<proteinExistence type="predicted"/>
<reference evidence="2 3" key="1">
    <citation type="submission" date="2019-12" db="EMBL/GenBank/DDBJ databases">
        <title>Isolation and characterization of three novel carbon monoxide-oxidizing members of Halobacteria from salione crusts and soils.</title>
        <authorList>
            <person name="Myers M.R."/>
            <person name="King G.M."/>
        </authorList>
    </citation>
    <scope>NUCLEOTIDE SEQUENCE [LARGE SCALE GENOMIC DNA]</scope>
    <source>
        <strain evidence="2 3">PCN9</strain>
    </source>
</reference>
<evidence type="ECO:0000256" key="1">
    <source>
        <dbReference type="SAM" id="MobiDB-lite"/>
    </source>
</evidence>